<protein>
    <submittedName>
        <fullName evidence="5">Glycosyltransferase involved in cell wall biosynthesis</fullName>
    </submittedName>
</protein>
<dbReference type="GO" id="GO:0016757">
    <property type="term" value="F:glycosyltransferase activity"/>
    <property type="evidence" value="ECO:0007669"/>
    <property type="project" value="UniProtKB-KW"/>
</dbReference>
<dbReference type="SUPFAM" id="SSF53756">
    <property type="entry name" value="UDP-Glycosyltransferase/glycogen phosphorylase"/>
    <property type="match status" value="1"/>
</dbReference>
<keyword evidence="1" id="KW-0328">Glycosyltransferase</keyword>
<dbReference type="EMBL" id="JACGWV010000003">
    <property type="protein sequence ID" value="MBA8811555.1"/>
    <property type="molecule type" value="Genomic_DNA"/>
</dbReference>
<accession>A0A7W3JEX3</accession>
<dbReference type="RefSeq" id="WP_312877243.1">
    <property type="nucleotide sequence ID" value="NZ_BAAATF010000001.1"/>
</dbReference>
<dbReference type="PANTHER" id="PTHR12526:SF510">
    <property type="entry name" value="D-INOSITOL 3-PHOSPHATE GLYCOSYLTRANSFERASE"/>
    <property type="match status" value="1"/>
</dbReference>
<evidence type="ECO:0000256" key="1">
    <source>
        <dbReference type="ARBA" id="ARBA00022676"/>
    </source>
</evidence>
<keyword evidence="2 5" id="KW-0808">Transferase</keyword>
<dbReference type="InterPro" id="IPR001296">
    <property type="entry name" value="Glyco_trans_1"/>
</dbReference>
<reference evidence="5 6" key="1">
    <citation type="submission" date="2020-07" db="EMBL/GenBank/DDBJ databases">
        <title>Sequencing the genomes of 1000 actinobacteria strains.</title>
        <authorList>
            <person name="Klenk H.-P."/>
        </authorList>
    </citation>
    <scope>NUCLEOTIDE SEQUENCE [LARGE SCALE GENOMIC DNA]</scope>
    <source>
        <strain evidence="5 6">DSM 44121</strain>
    </source>
</reference>
<comment type="caution">
    <text evidence="5">The sequence shown here is derived from an EMBL/GenBank/DDBJ whole genome shotgun (WGS) entry which is preliminary data.</text>
</comment>
<dbReference type="Proteomes" id="UP000540568">
    <property type="component" value="Unassembled WGS sequence"/>
</dbReference>
<sequence>MVVFDGAGSARRAHVLLVAPACDGNDVGESWLAHQWAERLSRRFEVTLLSTWKKGHVPPSRQLPGVRVVEWPEPPLVHRAERLNSLLQPAYVPFYARARRWVRARLAEGERFDVAHQATPVALRYPSPVVGLGIPLVIGPVGGSLESPPAFAAEEAATPWYQQLRRLDRVRLRRDPLLRSTYEQADCVVGIAPYVRELLGDLRLRRFETIGDVSVDAVRPAVDRTGRPGPVRLLHVGRLVRTKGARDAIRAMAELRDLPVVLDVVGDGNDRQACDDLVRELGLADRVTVHGAVPRAEVDGFYERADVFVFPSYREPGGAVVLEAMAYGLPLVVCDRGGPGANVSDECAVRVPALSPDQLARDVAAAVRRLVTAPDQRLKMGEAAREHVAATHLWERKVDRMVELYEQVAATRLTSGSQASG</sequence>
<dbReference type="AlphaFoldDB" id="A0A7W3JEX3"/>
<gene>
    <name evidence="5" type="ORF">FHX71_005562</name>
</gene>
<organism evidence="5 6">
    <name type="scientific">Promicromonospora sukumoe</name>
    <dbReference type="NCBI Taxonomy" id="88382"/>
    <lineage>
        <taxon>Bacteria</taxon>
        <taxon>Bacillati</taxon>
        <taxon>Actinomycetota</taxon>
        <taxon>Actinomycetes</taxon>
        <taxon>Micrococcales</taxon>
        <taxon>Promicromonosporaceae</taxon>
        <taxon>Promicromonospora</taxon>
    </lineage>
</organism>
<dbReference type="PANTHER" id="PTHR12526">
    <property type="entry name" value="GLYCOSYLTRANSFERASE"/>
    <property type="match status" value="1"/>
</dbReference>
<name>A0A7W3JEX3_9MICO</name>
<dbReference type="CDD" id="cd03801">
    <property type="entry name" value="GT4_PimA-like"/>
    <property type="match status" value="1"/>
</dbReference>
<dbReference type="Gene3D" id="3.40.50.2000">
    <property type="entry name" value="Glycogen Phosphorylase B"/>
    <property type="match status" value="2"/>
</dbReference>
<dbReference type="Pfam" id="PF13439">
    <property type="entry name" value="Glyco_transf_4"/>
    <property type="match status" value="1"/>
</dbReference>
<dbReference type="Pfam" id="PF00534">
    <property type="entry name" value="Glycos_transf_1"/>
    <property type="match status" value="1"/>
</dbReference>
<feature type="domain" description="Glycosyltransferase subfamily 4-like N-terminal" evidence="4">
    <location>
        <begin position="33"/>
        <end position="205"/>
    </location>
</feature>
<dbReference type="InterPro" id="IPR028098">
    <property type="entry name" value="Glyco_trans_4-like_N"/>
</dbReference>
<evidence type="ECO:0000259" key="3">
    <source>
        <dbReference type="Pfam" id="PF00534"/>
    </source>
</evidence>
<evidence type="ECO:0000256" key="2">
    <source>
        <dbReference type="ARBA" id="ARBA00022679"/>
    </source>
</evidence>
<evidence type="ECO:0000259" key="4">
    <source>
        <dbReference type="Pfam" id="PF13439"/>
    </source>
</evidence>
<feature type="domain" description="Glycosyl transferase family 1" evidence="3">
    <location>
        <begin position="230"/>
        <end position="386"/>
    </location>
</feature>
<keyword evidence="6" id="KW-1185">Reference proteome</keyword>
<evidence type="ECO:0000313" key="6">
    <source>
        <dbReference type="Proteomes" id="UP000540568"/>
    </source>
</evidence>
<proteinExistence type="predicted"/>
<evidence type="ECO:0000313" key="5">
    <source>
        <dbReference type="EMBL" id="MBA8811555.1"/>
    </source>
</evidence>